<dbReference type="Gene3D" id="2.130.10.10">
    <property type="entry name" value="YVTN repeat-like/Quinoprotein amine dehydrogenase"/>
    <property type="match status" value="2"/>
</dbReference>
<evidence type="ECO:0000259" key="4">
    <source>
        <dbReference type="PROSITE" id="PS50837"/>
    </source>
</evidence>
<dbReference type="PROSITE" id="PS00678">
    <property type="entry name" value="WD_REPEATS_1"/>
    <property type="match status" value="2"/>
</dbReference>
<feature type="non-terminal residue" evidence="5">
    <location>
        <position position="1"/>
    </location>
</feature>
<name>G0RBR7_HYPJQ</name>
<organism evidence="6">
    <name type="scientific">Hypocrea jecorina (strain QM6a)</name>
    <name type="common">Trichoderma reesei</name>
    <dbReference type="NCBI Taxonomy" id="431241"/>
    <lineage>
        <taxon>Eukaryota</taxon>
        <taxon>Fungi</taxon>
        <taxon>Dikarya</taxon>
        <taxon>Ascomycota</taxon>
        <taxon>Pezizomycotina</taxon>
        <taxon>Sordariomycetes</taxon>
        <taxon>Hypocreomycetidae</taxon>
        <taxon>Hypocreales</taxon>
        <taxon>Hypocreaceae</taxon>
        <taxon>Trichoderma</taxon>
    </lineage>
</organism>
<dbReference type="InterPro" id="IPR015943">
    <property type="entry name" value="WD40/YVTN_repeat-like_dom_sf"/>
</dbReference>
<dbReference type="Pfam" id="PF24883">
    <property type="entry name" value="NPHP3_N"/>
    <property type="match status" value="1"/>
</dbReference>
<evidence type="ECO:0000313" key="6">
    <source>
        <dbReference type="Proteomes" id="UP000008984"/>
    </source>
</evidence>
<dbReference type="SMART" id="SM00320">
    <property type="entry name" value="WD40"/>
    <property type="match status" value="4"/>
</dbReference>
<sequence>DVLGLLANISQVVDLLIKIGVMCSIYCVDVKNAPQDVRKLLKEVDRLTAVVKELESLLRSPKGASKLESQPLRQAVFDLRKLLAELVAKLDLGAKHARAIWPFKRRDIHDIIAAIERQKANILINLNVEQTSILLDVHQEFVLSKLRIAEAASFDANVDSEESHCLPGTRTEIIQQIKHWSTSPDSKAIFWLNGMAGTGKSTISRTVARAFFKDSMLGASFFFKRGEGDRGRTTFLITTLTAQLVRRMPSLAPQIRRVLEFEPQIHEKSLSDQFQMLILDPLKQHAGNGQSSDLLIVVDALDECGLEESMRILINVLSNAQYTENPRLKFFLTSRPELPIRLGFEDISGMYDNMLLAVVSTPTIEHDIELFMRHQLDKIKQDYNKSVTQHRKISDDWPGLAIIQKLVASAIPLFIVAATICRFLNDRRLGGPPHQLKRLLEYRNAKLSGLDMTYLPVLDRLTAGLTVSNKEDVMNKFRYLIGSIITLAKPLSIRSLARILNVSTDAIEDQLDVLHSVLGVPSDLDTPVRLLHLSFRDFLVDSEKQLDLERYPFWINEQEAHAKLFLQCLRSLSNDNVLREDICFLRSPGTLQSDISQDTIDACLPDAVQYACTYWVYHLTSSNRSICDHDETHKFLSIYLLNWLEALSLMRQSAESVHMVDDLIHKLERSKTEVIGKFLRDIRRFILANVVTLEKAPLQIYSSALIFAPENSIVRQMFKESIPTWLRTLPAMQPLWDPCLATNANQLTSIVNLITIPASDRVISLPKIGGEMKVWDLKSASCIAIHSNVLAKSVRVSPDGTEVLYMTGHKVLQVMEAATRSCIGEYRGHTDTITCAVFSADGLQFASGGDTGIGHAIGIWNVLTATCDAVLEGHRANISDIILSMDESKIASASYDKTIRVWDTREWTCVAIYNGHAEGISSLTYSADETLLISGDLAGTLKIWDTNVETQESRLEEHEGAVLEVMFSADNKRVITTSGDQTVRLWDADSEKYCVGELLGICGLANHMEFDSTGLSLRTNVGTLTLNPLLSSPPSGRAELPLIPQIANTSGLGLSNDGEWITWDSYRLLWLPPTYQISAADIDVATSRIALGSRHGRLLLIGV</sequence>
<dbReference type="GeneID" id="18484630"/>
<dbReference type="InterPro" id="IPR056884">
    <property type="entry name" value="NPHP3-like_N"/>
</dbReference>
<feature type="domain" description="NACHT" evidence="4">
    <location>
        <begin position="188"/>
        <end position="336"/>
    </location>
</feature>
<dbReference type="InterPro" id="IPR027417">
    <property type="entry name" value="P-loop_NTPase"/>
</dbReference>
<keyword evidence="2" id="KW-0677">Repeat</keyword>
<dbReference type="InterPro" id="IPR019775">
    <property type="entry name" value="WD40_repeat_CS"/>
</dbReference>
<dbReference type="RefSeq" id="XP_006962539.1">
    <property type="nucleotide sequence ID" value="XM_006962477.1"/>
</dbReference>
<dbReference type="AlphaFoldDB" id="G0RBR7"/>
<evidence type="ECO:0000256" key="2">
    <source>
        <dbReference type="ARBA" id="ARBA00022737"/>
    </source>
</evidence>
<feature type="repeat" description="WD" evidence="3">
    <location>
        <begin position="913"/>
        <end position="954"/>
    </location>
</feature>
<dbReference type="STRING" id="431241.G0RBR7"/>
<evidence type="ECO:0000256" key="1">
    <source>
        <dbReference type="ARBA" id="ARBA00022574"/>
    </source>
</evidence>
<feature type="non-terminal residue" evidence="5">
    <location>
        <position position="1103"/>
    </location>
</feature>
<dbReference type="CDD" id="cd00200">
    <property type="entry name" value="WD40"/>
    <property type="match status" value="1"/>
</dbReference>
<evidence type="ECO:0000313" key="5">
    <source>
        <dbReference type="EMBL" id="EGR51101.1"/>
    </source>
</evidence>
<dbReference type="InterPro" id="IPR020472">
    <property type="entry name" value="WD40_PAC1"/>
</dbReference>
<dbReference type="PROSITE" id="PS50082">
    <property type="entry name" value="WD_REPEATS_2"/>
    <property type="match status" value="3"/>
</dbReference>
<gene>
    <name evidence="5" type="ORF">TRIREDRAFT_35109</name>
</gene>
<dbReference type="SUPFAM" id="SSF52540">
    <property type="entry name" value="P-loop containing nucleoside triphosphate hydrolases"/>
    <property type="match status" value="1"/>
</dbReference>
<dbReference type="InterPro" id="IPR036322">
    <property type="entry name" value="WD40_repeat_dom_sf"/>
</dbReference>
<evidence type="ECO:0000256" key="3">
    <source>
        <dbReference type="PROSITE-ProRule" id="PRU00221"/>
    </source>
</evidence>
<dbReference type="InterPro" id="IPR007111">
    <property type="entry name" value="NACHT_NTPase"/>
</dbReference>
<feature type="repeat" description="WD" evidence="3">
    <location>
        <begin position="955"/>
        <end position="990"/>
    </location>
</feature>
<proteinExistence type="predicted"/>
<dbReference type="Pfam" id="PF00400">
    <property type="entry name" value="WD40"/>
    <property type="match status" value="4"/>
</dbReference>
<keyword evidence="1 3" id="KW-0853">WD repeat</keyword>
<dbReference type="SUPFAM" id="SSF50978">
    <property type="entry name" value="WD40 repeat-like"/>
    <property type="match status" value="1"/>
</dbReference>
<dbReference type="InterPro" id="IPR001680">
    <property type="entry name" value="WD40_rpt"/>
</dbReference>
<accession>G0RBR7</accession>
<dbReference type="Proteomes" id="UP000008984">
    <property type="component" value="Unassembled WGS sequence"/>
</dbReference>
<keyword evidence="6" id="KW-1185">Reference proteome</keyword>
<reference evidence="5 6" key="1">
    <citation type="journal article" date="2008" name="Nat. Biotechnol.">
        <title>Genome sequencing and analysis of the biomass-degrading fungus Trichoderma reesei (syn. Hypocrea jecorina).</title>
        <authorList>
            <person name="Martinez D."/>
            <person name="Berka R.M."/>
            <person name="Henrissat B."/>
            <person name="Saloheimo M."/>
            <person name="Arvas M."/>
            <person name="Baker S.E."/>
            <person name="Chapman J."/>
            <person name="Chertkov O."/>
            <person name="Coutinho P.M."/>
            <person name="Cullen D."/>
            <person name="Danchin E.G."/>
            <person name="Grigoriev I.V."/>
            <person name="Harris P."/>
            <person name="Jackson M."/>
            <person name="Kubicek C.P."/>
            <person name="Han C.S."/>
            <person name="Ho I."/>
            <person name="Larrondo L.F."/>
            <person name="de Leon A.L."/>
            <person name="Magnuson J.K."/>
            <person name="Merino S."/>
            <person name="Misra M."/>
            <person name="Nelson B."/>
            <person name="Putnam N."/>
            <person name="Robbertse B."/>
            <person name="Salamov A.A."/>
            <person name="Schmoll M."/>
            <person name="Terry A."/>
            <person name="Thayer N."/>
            <person name="Westerholm-Parvinen A."/>
            <person name="Schoch C.L."/>
            <person name="Yao J."/>
            <person name="Barabote R."/>
            <person name="Nelson M.A."/>
            <person name="Detter C."/>
            <person name="Bruce D."/>
            <person name="Kuske C.R."/>
            <person name="Xie G."/>
            <person name="Richardson P."/>
            <person name="Rokhsar D.S."/>
            <person name="Lucas S.M."/>
            <person name="Rubin E.M."/>
            <person name="Dunn-Coleman N."/>
            <person name="Ward M."/>
            <person name="Brettin T.S."/>
        </authorList>
    </citation>
    <scope>NUCLEOTIDE SEQUENCE [LARGE SCALE GENOMIC DNA]</scope>
    <source>
        <strain evidence="5 6">QM6a</strain>
    </source>
</reference>
<dbReference type="KEGG" id="tre:TRIREDRAFT_35109"/>
<dbReference type="VEuPathDB" id="FungiDB:TRIREDRAFT_35109"/>
<feature type="repeat" description="WD" evidence="3">
    <location>
        <begin position="871"/>
        <end position="912"/>
    </location>
</feature>
<dbReference type="PROSITE" id="PS50837">
    <property type="entry name" value="NACHT"/>
    <property type="match status" value="1"/>
</dbReference>
<dbReference type="Gene3D" id="3.40.50.300">
    <property type="entry name" value="P-loop containing nucleotide triphosphate hydrolases"/>
    <property type="match status" value="1"/>
</dbReference>
<dbReference type="HOGENOM" id="CLU_000288_6_16_1"/>
<dbReference type="PROSITE" id="PS50294">
    <property type="entry name" value="WD_REPEATS_REGION"/>
    <property type="match status" value="3"/>
</dbReference>
<dbReference type="PRINTS" id="PR00320">
    <property type="entry name" value="GPROTEINBRPT"/>
</dbReference>
<dbReference type="EMBL" id="GL985058">
    <property type="protein sequence ID" value="EGR51101.1"/>
    <property type="molecule type" value="Genomic_DNA"/>
</dbReference>
<dbReference type="PANTHER" id="PTHR19848">
    <property type="entry name" value="WD40 REPEAT PROTEIN"/>
    <property type="match status" value="1"/>
</dbReference>
<dbReference type="PANTHER" id="PTHR19848:SF8">
    <property type="entry name" value="F-BOX AND WD REPEAT DOMAIN CONTAINING 7"/>
    <property type="match status" value="1"/>
</dbReference>
<dbReference type="OrthoDB" id="674604at2759"/>
<protein>
    <submittedName>
        <fullName evidence="5">Predicted protein</fullName>
    </submittedName>
</protein>
<dbReference type="eggNOG" id="KOG0281">
    <property type="taxonomic scope" value="Eukaryota"/>
</dbReference>